<reference evidence="3" key="1">
    <citation type="submission" date="2011-05" db="EMBL/GenBank/DDBJ databases">
        <title>Complete sequence of Desulfotomaculum kuznetsovii DSM 6115.</title>
        <authorList>
            <person name="Lucas S."/>
            <person name="Han J."/>
            <person name="Lapidus A."/>
            <person name="Cheng J.-F."/>
            <person name="Goodwin L."/>
            <person name="Pitluck S."/>
            <person name="Peters L."/>
            <person name="Mikhailova N."/>
            <person name="Lu M."/>
            <person name="Saunders E."/>
            <person name="Han C."/>
            <person name="Tapia R."/>
            <person name="Land M."/>
            <person name="Hauser L."/>
            <person name="Kyrpides N."/>
            <person name="Ivanova N."/>
            <person name="Pagani I."/>
            <person name="Nazina T."/>
            <person name="Ivanova A."/>
            <person name="Parshina S."/>
            <person name="Kuever J."/>
            <person name="Muyzer G."/>
            <person name="Plugge C."/>
            <person name="Stams A."/>
            <person name="Woyke T."/>
        </authorList>
    </citation>
    <scope>NUCLEOTIDE SEQUENCE [LARGE SCALE GENOMIC DNA]</scope>
    <source>
        <strain evidence="3">DSM 6115 / VKM B-1805 / 17</strain>
    </source>
</reference>
<keyword evidence="1" id="KW-1133">Transmembrane helix</keyword>
<protein>
    <submittedName>
        <fullName evidence="2">Uncharacterized protein</fullName>
    </submittedName>
</protein>
<gene>
    <name evidence="2" type="ordered locus">Desku_1399</name>
</gene>
<name>A0AAU8PMM8_DESK7</name>
<accession>A0AAU8PMM8</accession>
<dbReference type="RefSeq" id="WP_013822497.1">
    <property type="nucleotide sequence ID" value="NC_015573.1"/>
</dbReference>
<evidence type="ECO:0000256" key="1">
    <source>
        <dbReference type="SAM" id="Phobius"/>
    </source>
</evidence>
<proteinExistence type="predicted"/>
<keyword evidence="1" id="KW-0472">Membrane</keyword>
<dbReference type="AlphaFoldDB" id="A0AAU8PMM8"/>
<dbReference type="KEGG" id="dku:Desku_1399"/>
<sequence length="348" mass="40889">MDFPKDGMPEFLRFPECQRWTVYNQYKIYTPTEAECITMSRDSGLTALTHFLQDEHVWVDPNSGISRIYNPFTEAPELFLEFAALGRTEQPRKDKILDFLYRYGDIFNEHGHQSLKIGQWNKGSNVTELHREARLCYYALRLYEGLFNNSTEALKTRVCDLLSHLIECSHIPIVVDNDENNGVKNGSYTDYLPLEVYIQRKLLSGQIIDTASFLLVNVINQKVHNMDMKSPILPICFYRFDYKNKKSLPAFYMTWVVPSLLQAIWLLFFLKITGQIEQEYRICPVCEEPIIKPRKNQLYHEGCRQVYHNRIKREVLRLWKEGKSIDEIAAETAIDTEKIKKWVKKGRV</sequence>
<feature type="transmembrane region" description="Helical" evidence="1">
    <location>
        <begin position="250"/>
        <end position="270"/>
    </location>
</feature>
<evidence type="ECO:0000313" key="3">
    <source>
        <dbReference type="Proteomes" id="UP000009229"/>
    </source>
</evidence>
<dbReference type="EMBL" id="CP002770">
    <property type="protein sequence ID" value="AEG14982.1"/>
    <property type="molecule type" value="Genomic_DNA"/>
</dbReference>
<keyword evidence="1" id="KW-0812">Transmembrane</keyword>
<organism evidence="2 3">
    <name type="scientific">Desulfofundulus kuznetsovii (strain DSM 6115 / VKM B-1805 / 17)</name>
    <name type="common">Desulfotomaculum kuznetsovii</name>
    <dbReference type="NCBI Taxonomy" id="760568"/>
    <lineage>
        <taxon>Bacteria</taxon>
        <taxon>Bacillati</taxon>
        <taxon>Bacillota</taxon>
        <taxon>Clostridia</taxon>
        <taxon>Eubacteriales</taxon>
        <taxon>Peptococcaceae</taxon>
        <taxon>Desulfofundulus</taxon>
    </lineage>
</organism>
<dbReference type="Proteomes" id="UP000009229">
    <property type="component" value="Chromosome"/>
</dbReference>
<keyword evidence="3" id="KW-1185">Reference proteome</keyword>
<evidence type="ECO:0000313" key="2">
    <source>
        <dbReference type="EMBL" id="AEG14982.1"/>
    </source>
</evidence>